<dbReference type="EMBL" id="CAJNNV010000324">
    <property type="protein sequence ID" value="CAE8582231.1"/>
    <property type="molecule type" value="Genomic_DNA"/>
</dbReference>
<dbReference type="PROSITE" id="PS51375">
    <property type="entry name" value="PPR"/>
    <property type="match status" value="6"/>
</dbReference>
<feature type="non-terminal residue" evidence="4">
    <location>
        <position position="572"/>
    </location>
</feature>
<dbReference type="Pfam" id="PF01535">
    <property type="entry name" value="PPR"/>
    <property type="match status" value="2"/>
</dbReference>
<protein>
    <recommendedName>
        <fullName evidence="6">Pentatricopeptide repeat-containing protein</fullName>
    </recommendedName>
</protein>
<sequence length="572" mass="63284">MEKPIASLPLCYDIANFDELDGYVASREIGNLLQQKGFCFIRGSADEASKKLAEQEAAALKDAGELTRTPIEAVDAFYGEATSCWTYSLSSPEEPAPRRETGLRAVDRFLERIGTCVVSGSQEYLKADILGRSHGLLHHSRCAEDGPAPALVDPQLAAEYVARAAGRKVVLLYYLGPNPAVLSIAQRDDVRKVFQVPIKADCVLAYSSTDLSNRSRPWLLYNWANLPLLTHCSRCWSPSCRCFAVVALDKKRRSSNRSRCALVEIRAGASIPVSVLIIARVQQGQTRVKIFHYNLCLTLQVHGVARSSIFHSPMTRGEGRNFPTAGQKGGDGPRDGYDGKGGSSEEVRFSQTLAALAKNSGPGVFTSLLGRLARERRWWDVDAIFAEMQVRGIKPNRIHINAAINVFAKARRPQKAEEWLIWMQEQDLKPNEVSYNSVINACAQSGYVERAEMWLGRMLEGGIEANEVSYNSVINACAQKGRVSRAEMWLEKMLSAGVKTDAFSYNSVINACAQRRDIERAETWLERMLADGLHADEVSYSSVIKACVHKGELDLAGYWLERMAAANLTANE</sequence>
<dbReference type="Proteomes" id="UP000654075">
    <property type="component" value="Unassembled WGS sequence"/>
</dbReference>
<proteinExistence type="predicted"/>
<name>A0A813D2V6_POLGL</name>
<dbReference type="InterPro" id="IPR011990">
    <property type="entry name" value="TPR-like_helical_dom_sf"/>
</dbReference>
<evidence type="ECO:0008006" key="6">
    <source>
        <dbReference type="Google" id="ProtNLM"/>
    </source>
</evidence>
<dbReference type="PANTHER" id="PTHR47447:SF17">
    <property type="entry name" value="OS12G0638900 PROTEIN"/>
    <property type="match status" value="1"/>
</dbReference>
<keyword evidence="5" id="KW-1185">Reference proteome</keyword>
<dbReference type="Gene3D" id="1.25.40.10">
    <property type="entry name" value="Tetratricopeptide repeat domain"/>
    <property type="match status" value="2"/>
</dbReference>
<feature type="region of interest" description="Disordered" evidence="3">
    <location>
        <begin position="316"/>
        <end position="344"/>
    </location>
</feature>
<feature type="repeat" description="PPR" evidence="2">
    <location>
        <begin position="431"/>
        <end position="465"/>
    </location>
</feature>
<evidence type="ECO:0000256" key="3">
    <source>
        <dbReference type="SAM" id="MobiDB-lite"/>
    </source>
</evidence>
<dbReference type="PANTHER" id="PTHR47447">
    <property type="entry name" value="OS03G0856100 PROTEIN"/>
    <property type="match status" value="1"/>
</dbReference>
<dbReference type="AlphaFoldDB" id="A0A813D2V6"/>
<feature type="repeat" description="PPR" evidence="2">
    <location>
        <begin position="396"/>
        <end position="430"/>
    </location>
</feature>
<reference evidence="4" key="1">
    <citation type="submission" date="2021-02" db="EMBL/GenBank/DDBJ databases">
        <authorList>
            <person name="Dougan E. K."/>
            <person name="Rhodes N."/>
            <person name="Thang M."/>
            <person name="Chan C."/>
        </authorList>
    </citation>
    <scope>NUCLEOTIDE SEQUENCE</scope>
</reference>
<feature type="repeat" description="PPR" evidence="2">
    <location>
        <begin position="361"/>
        <end position="395"/>
    </location>
</feature>
<feature type="repeat" description="PPR" evidence="2">
    <location>
        <begin position="536"/>
        <end position="570"/>
    </location>
</feature>
<evidence type="ECO:0000313" key="4">
    <source>
        <dbReference type="EMBL" id="CAE8582231.1"/>
    </source>
</evidence>
<evidence type="ECO:0000256" key="2">
    <source>
        <dbReference type="PROSITE-ProRule" id="PRU00708"/>
    </source>
</evidence>
<organism evidence="4 5">
    <name type="scientific">Polarella glacialis</name>
    <name type="common">Dinoflagellate</name>
    <dbReference type="NCBI Taxonomy" id="89957"/>
    <lineage>
        <taxon>Eukaryota</taxon>
        <taxon>Sar</taxon>
        <taxon>Alveolata</taxon>
        <taxon>Dinophyceae</taxon>
        <taxon>Suessiales</taxon>
        <taxon>Suessiaceae</taxon>
        <taxon>Polarella</taxon>
    </lineage>
</organism>
<feature type="compositionally biased region" description="Basic and acidic residues" evidence="3">
    <location>
        <begin position="331"/>
        <end position="344"/>
    </location>
</feature>
<keyword evidence="1" id="KW-0677">Repeat</keyword>
<comment type="caution">
    <text evidence="4">The sequence shown here is derived from an EMBL/GenBank/DDBJ whole genome shotgun (WGS) entry which is preliminary data.</text>
</comment>
<dbReference type="NCBIfam" id="TIGR00756">
    <property type="entry name" value="PPR"/>
    <property type="match status" value="4"/>
</dbReference>
<feature type="repeat" description="PPR" evidence="2">
    <location>
        <begin position="501"/>
        <end position="535"/>
    </location>
</feature>
<dbReference type="OrthoDB" id="185373at2759"/>
<evidence type="ECO:0000256" key="1">
    <source>
        <dbReference type="ARBA" id="ARBA00022737"/>
    </source>
</evidence>
<feature type="repeat" description="PPR" evidence="2">
    <location>
        <begin position="466"/>
        <end position="500"/>
    </location>
</feature>
<evidence type="ECO:0000313" key="5">
    <source>
        <dbReference type="Proteomes" id="UP000654075"/>
    </source>
</evidence>
<accession>A0A813D2V6</accession>
<gene>
    <name evidence="4" type="ORF">PGLA1383_LOCUS1229</name>
</gene>
<dbReference type="Pfam" id="PF13041">
    <property type="entry name" value="PPR_2"/>
    <property type="match status" value="2"/>
</dbReference>
<dbReference type="InterPro" id="IPR002885">
    <property type="entry name" value="PPR_rpt"/>
</dbReference>